<evidence type="ECO:0000256" key="2">
    <source>
        <dbReference type="ARBA" id="ARBA00022475"/>
    </source>
</evidence>
<dbReference type="InterPro" id="IPR038731">
    <property type="entry name" value="RgtA/B/C-like"/>
</dbReference>
<feature type="transmembrane region" description="Helical" evidence="9">
    <location>
        <begin position="451"/>
        <end position="470"/>
    </location>
</feature>
<dbReference type="GO" id="GO:0009103">
    <property type="term" value="P:lipopolysaccharide biosynthetic process"/>
    <property type="evidence" value="ECO:0007669"/>
    <property type="project" value="UniProtKB-ARBA"/>
</dbReference>
<evidence type="ECO:0000256" key="4">
    <source>
        <dbReference type="ARBA" id="ARBA00022679"/>
    </source>
</evidence>
<feature type="transmembrane region" description="Helical" evidence="9">
    <location>
        <begin position="397"/>
        <end position="414"/>
    </location>
</feature>
<feature type="transmembrane region" description="Helical" evidence="9">
    <location>
        <begin position="171"/>
        <end position="191"/>
    </location>
</feature>
<dbReference type="Pfam" id="PF13231">
    <property type="entry name" value="PMT_2"/>
    <property type="match status" value="1"/>
</dbReference>
<evidence type="ECO:0000259" key="10">
    <source>
        <dbReference type="Pfam" id="PF13231"/>
    </source>
</evidence>
<feature type="region of interest" description="Disordered" evidence="8">
    <location>
        <begin position="594"/>
        <end position="626"/>
    </location>
</feature>
<feature type="transmembrane region" description="Helical" evidence="9">
    <location>
        <begin position="482"/>
        <end position="500"/>
    </location>
</feature>
<dbReference type="PANTHER" id="PTHR33908">
    <property type="entry name" value="MANNOSYLTRANSFERASE YKCB-RELATED"/>
    <property type="match status" value="1"/>
</dbReference>
<feature type="domain" description="Putative mannosyltransferase YkcA/B-like C-terminal" evidence="11">
    <location>
        <begin position="632"/>
        <end position="721"/>
    </location>
</feature>
<evidence type="ECO:0000256" key="1">
    <source>
        <dbReference type="ARBA" id="ARBA00004651"/>
    </source>
</evidence>
<feature type="compositionally biased region" description="Low complexity" evidence="8">
    <location>
        <begin position="594"/>
        <end position="616"/>
    </location>
</feature>
<evidence type="ECO:0000256" key="6">
    <source>
        <dbReference type="ARBA" id="ARBA00022989"/>
    </source>
</evidence>
<dbReference type="InterPro" id="IPR050297">
    <property type="entry name" value="LipidA_mod_glycosyltrf_83"/>
</dbReference>
<dbReference type="AlphaFoldDB" id="A0AB39L5D0"/>
<reference evidence="12" key="1">
    <citation type="submission" date="2024-07" db="EMBL/GenBank/DDBJ databases">
        <authorList>
            <person name="fu j."/>
        </authorList>
    </citation>
    <scope>NUCLEOTIDE SEQUENCE</scope>
    <source>
        <strain evidence="12">P10A9</strain>
    </source>
</reference>
<evidence type="ECO:0000256" key="8">
    <source>
        <dbReference type="SAM" id="MobiDB-lite"/>
    </source>
</evidence>
<keyword evidence="3 12" id="KW-0328">Glycosyltransferase</keyword>
<feature type="compositionally biased region" description="Low complexity" evidence="8">
    <location>
        <begin position="1"/>
        <end position="26"/>
    </location>
</feature>
<dbReference type="InterPro" id="IPR056785">
    <property type="entry name" value="YkcA/B-like_C"/>
</dbReference>
<feature type="transmembrane region" description="Helical" evidence="9">
    <location>
        <begin position="426"/>
        <end position="445"/>
    </location>
</feature>
<evidence type="ECO:0000313" key="12">
    <source>
        <dbReference type="EMBL" id="XDP46056.1"/>
    </source>
</evidence>
<keyword evidence="2" id="KW-1003">Cell membrane</keyword>
<dbReference type="GO" id="GO:0016763">
    <property type="term" value="F:pentosyltransferase activity"/>
    <property type="evidence" value="ECO:0007669"/>
    <property type="project" value="TreeGrafter"/>
</dbReference>
<evidence type="ECO:0000256" key="7">
    <source>
        <dbReference type="ARBA" id="ARBA00023136"/>
    </source>
</evidence>
<organism evidence="12">
    <name type="scientific">Sinomonas puerhi</name>
    <dbReference type="NCBI Taxonomy" id="3238584"/>
    <lineage>
        <taxon>Bacteria</taxon>
        <taxon>Bacillati</taxon>
        <taxon>Actinomycetota</taxon>
        <taxon>Actinomycetes</taxon>
        <taxon>Micrococcales</taxon>
        <taxon>Micrococcaceae</taxon>
        <taxon>Sinomonas</taxon>
    </lineage>
</organism>
<feature type="transmembrane region" description="Helical" evidence="9">
    <location>
        <begin position="147"/>
        <end position="165"/>
    </location>
</feature>
<comment type="subcellular location">
    <subcellularLocation>
        <location evidence="1">Cell membrane</location>
        <topology evidence="1">Multi-pass membrane protein</topology>
    </subcellularLocation>
</comment>
<evidence type="ECO:0000256" key="9">
    <source>
        <dbReference type="SAM" id="Phobius"/>
    </source>
</evidence>
<protein>
    <submittedName>
        <fullName evidence="12">ArnT family glycosyltransferase</fullName>
        <ecNumber evidence="12">2.4.-.-</ecNumber>
    </submittedName>
</protein>
<dbReference type="GO" id="GO:0010041">
    <property type="term" value="P:response to iron(III) ion"/>
    <property type="evidence" value="ECO:0007669"/>
    <property type="project" value="TreeGrafter"/>
</dbReference>
<feature type="transmembrane region" description="Helical" evidence="9">
    <location>
        <begin position="267"/>
        <end position="287"/>
    </location>
</feature>
<evidence type="ECO:0000259" key="11">
    <source>
        <dbReference type="Pfam" id="PF24878"/>
    </source>
</evidence>
<feature type="transmembrane region" description="Helical" evidence="9">
    <location>
        <begin position="65"/>
        <end position="83"/>
    </location>
</feature>
<dbReference type="EC" id="2.4.-.-" evidence="12"/>
<feature type="transmembrane region" description="Helical" evidence="9">
    <location>
        <begin position="198"/>
        <end position="216"/>
    </location>
</feature>
<feature type="transmembrane region" description="Helical" evidence="9">
    <location>
        <begin position="541"/>
        <end position="562"/>
    </location>
</feature>
<keyword evidence="5 9" id="KW-0812">Transmembrane</keyword>
<accession>A0AB39L5D0</accession>
<evidence type="ECO:0000256" key="5">
    <source>
        <dbReference type="ARBA" id="ARBA00022692"/>
    </source>
</evidence>
<keyword evidence="7 9" id="KW-0472">Membrane</keyword>
<feature type="transmembrane region" description="Helical" evidence="9">
    <location>
        <begin position="506"/>
        <end position="529"/>
    </location>
</feature>
<keyword evidence="4 12" id="KW-0808">Transferase</keyword>
<dbReference type="RefSeq" id="WP_369046446.1">
    <property type="nucleotide sequence ID" value="NZ_CP163302.1"/>
</dbReference>
<dbReference type="Pfam" id="PF24878">
    <property type="entry name" value="YkcB_C"/>
    <property type="match status" value="1"/>
</dbReference>
<dbReference type="PANTHER" id="PTHR33908:SF3">
    <property type="entry name" value="UNDECAPRENYL PHOSPHATE-ALPHA-4-AMINO-4-DEOXY-L-ARABINOSE ARABINOSYL TRANSFERASE"/>
    <property type="match status" value="1"/>
</dbReference>
<keyword evidence="6 9" id="KW-1133">Transmembrane helix</keyword>
<name>A0AB39L5D0_9MICC</name>
<proteinExistence type="predicted"/>
<dbReference type="GO" id="GO:0005886">
    <property type="term" value="C:plasma membrane"/>
    <property type="evidence" value="ECO:0007669"/>
    <property type="project" value="UniProtKB-SubCell"/>
</dbReference>
<feature type="domain" description="Glycosyltransferase RgtA/B/C/D-like" evidence="10">
    <location>
        <begin position="123"/>
        <end position="278"/>
    </location>
</feature>
<sequence>MTTSVAPGTTSSPGTPGSPDTTTESPATPGERTTSGASRRRPLTAGAGGRPDWRRVAFGRDQPRWVRPSAFGLIVASAFVYLWNLTNSGWANEFYAAAIQAGSKDWTAWFFGSIDAGNAITVDKPPAAFWIPGLLGRIFGFNSFTMLLPEALMGVASVALMYAAVKRVSGPAAGLIAGGVLAATPVAALMFRFNNPDAMLTFCLVLAAYLTVRAIEKASWKWLAAAGAVIGLAFLTKMLQGVVIVPALGLAYLWAAPTTLRRRLAHLFGALGGIIAVAGAYILAFTLTPTSIRPYMAGSQTNSFLELTFGYNGLARIFGTRGAGGQAGGQAGFGGATRGTGSAADAGAAASGGLGAPGAGGFAGGAPGGGGPGGGNAGFGGSAGILRMFGSSFGTEISWLLPAALILLVAGLWFTRRAVRTDRVRASLIVWGGWTLVTAGVFSFMTGTVHPYYAIALAPGIAGVVGIGAAELWRGRAYWPSRIVLAVVVLGTSLWTAVLLGSNASWLPWLRVVIVVLGVLAAAGFVIRVDRLQSGRFKTGAVALAVAALLAGGLGTASFTLATASIGHSGAIPTSGPTGSGGFGARGAGFTQFRDRTGSGTSDTGTGTGSAAQAGAGQQGGPEGGTASSELVALLQQTTTKWSAATNGSNSAASLELASNTNVIAMGGFTGSDPYPSLDEFKALVAKGDVTYFIAGGGMGGGFGGRGGSDTSAITQWVEANFQAQTVGSTTVYKLVG</sequence>
<dbReference type="EMBL" id="CP163302">
    <property type="protein sequence ID" value="XDP46056.1"/>
    <property type="molecule type" value="Genomic_DNA"/>
</dbReference>
<feature type="transmembrane region" description="Helical" evidence="9">
    <location>
        <begin position="222"/>
        <end position="255"/>
    </location>
</feature>
<feature type="region of interest" description="Disordered" evidence="8">
    <location>
        <begin position="1"/>
        <end position="54"/>
    </location>
</feature>
<gene>
    <name evidence="12" type="ORF">AB5L97_03275</name>
</gene>
<dbReference type="KEGG" id="spue:AB5L97_03275"/>
<evidence type="ECO:0000256" key="3">
    <source>
        <dbReference type="ARBA" id="ARBA00022676"/>
    </source>
</evidence>